<proteinExistence type="predicted"/>
<sequence>MCPVGEWQKSSYSGGDDGNNCVELAMTSDGIALREGDTPEGMVVVTREVMSAFLWIVKSSAGSRS</sequence>
<gene>
    <name evidence="2" type="ORF">G5C65_30690</name>
</gene>
<comment type="caution">
    <text evidence="2">The sequence shown here is derived from an EMBL/GenBank/DDBJ whole genome shotgun (WGS) entry which is preliminary data.</text>
</comment>
<evidence type="ECO:0000259" key="1">
    <source>
        <dbReference type="Pfam" id="PF04149"/>
    </source>
</evidence>
<accession>A0A6G4X546</accession>
<protein>
    <submittedName>
        <fullName evidence="2">DUF397 domain-containing protein</fullName>
    </submittedName>
</protein>
<dbReference type="Proteomes" id="UP000477722">
    <property type="component" value="Unassembled WGS sequence"/>
</dbReference>
<dbReference type="AlphaFoldDB" id="A0A6G4X546"/>
<name>A0A6G4X546_9ACTN</name>
<dbReference type="RefSeq" id="WP_165302324.1">
    <property type="nucleotide sequence ID" value="NZ_JAAKZZ010000503.1"/>
</dbReference>
<feature type="domain" description="DUF397" evidence="1">
    <location>
        <begin position="6"/>
        <end position="55"/>
    </location>
</feature>
<dbReference type="EMBL" id="JAAKZZ010000503">
    <property type="protein sequence ID" value="NGO72645.1"/>
    <property type="molecule type" value="Genomic_DNA"/>
</dbReference>
<keyword evidence="3" id="KW-1185">Reference proteome</keyword>
<dbReference type="Pfam" id="PF04149">
    <property type="entry name" value="DUF397"/>
    <property type="match status" value="1"/>
</dbReference>
<reference evidence="2 3" key="1">
    <citation type="submission" date="2020-02" db="EMBL/GenBank/DDBJ databases">
        <title>Whole-genome analyses of novel actinobacteria.</title>
        <authorList>
            <person name="Sahin N."/>
            <person name="Tatar D."/>
        </authorList>
    </citation>
    <scope>NUCLEOTIDE SEQUENCE [LARGE SCALE GENOMIC DNA]</scope>
    <source>
        <strain evidence="2 3">SB3404</strain>
    </source>
</reference>
<organism evidence="2 3">
    <name type="scientific">Streptomyces boncukensis</name>
    <dbReference type="NCBI Taxonomy" id="2711219"/>
    <lineage>
        <taxon>Bacteria</taxon>
        <taxon>Bacillati</taxon>
        <taxon>Actinomycetota</taxon>
        <taxon>Actinomycetes</taxon>
        <taxon>Kitasatosporales</taxon>
        <taxon>Streptomycetaceae</taxon>
        <taxon>Streptomyces</taxon>
    </lineage>
</organism>
<evidence type="ECO:0000313" key="3">
    <source>
        <dbReference type="Proteomes" id="UP000477722"/>
    </source>
</evidence>
<dbReference type="InterPro" id="IPR007278">
    <property type="entry name" value="DUF397"/>
</dbReference>
<evidence type="ECO:0000313" key="2">
    <source>
        <dbReference type="EMBL" id="NGO72645.1"/>
    </source>
</evidence>